<dbReference type="SUPFAM" id="SSF47661">
    <property type="entry name" value="t-snare proteins"/>
    <property type="match status" value="1"/>
</dbReference>
<dbReference type="OrthoDB" id="10255013at2759"/>
<evidence type="ECO:0000313" key="8">
    <source>
        <dbReference type="EMBL" id="PVV05081.1"/>
    </source>
</evidence>
<evidence type="ECO:0000313" key="9">
    <source>
        <dbReference type="Proteomes" id="UP000245609"/>
    </source>
</evidence>
<comment type="similarity">
    <text evidence="2">Belongs to the syntaxin family.</text>
</comment>
<dbReference type="Pfam" id="PF05739">
    <property type="entry name" value="SNARE"/>
    <property type="match status" value="1"/>
</dbReference>
<keyword evidence="4 6" id="KW-1133">Transmembrane helix</keyword>
<dbReference type="STRING" id="133381.A0A2T9ZKI0"/>
<dbReference type="InterPro" id="IPR000727">
    <property type="entry name" value="T_SNARE_dom"/>
</dbReference>
<evidence type="ECO:0000259" key="7">
    <source>
        <dbReference type="PROSITE" id="PS50192"/>
    </source>
</evidence>
<accession>A0A2T9ZKI0</accession>
<dbReference type="GO" id="GO:0048278">
    <property type="term" value="P:vesicle docking"/>
    <property type="evidence" value="ECO:0007669"/>
    <property type="project" value="TreeGrafter"/>
</dbReference>
<name>A0A2T9ZKI0_9FUNG</name>
<dbReference type="InterPro" id="IPR006011">
    <property type="entry name" value="Syntaxin_N"/>
</dbReference>
<dbReference type="AlphaFoldDB" id="A0A2T9ZKI0"/>
<evidence type="ECO:0000256" key="4">
    <source>
        <dbReference type="ARBA" id="ARBA00022989"/>
    </source>
</evidence>
<protein>
    <recommendedName>
        <fullName evidence="7">t-SNARE coiled-coil homology domain-containing protein</fullName>
    </recommendedName>
</protein>
<dbReference type="EMBL" id="MBFS01000042">
    <property type="protein sequence ID" value="PVV05081.1"/>
    <property type="molecule type" value="Genomic_DNA"/>
</dbReference>
<dbReference type="GO" id="GO:0006887">
    <property type="term" value="P:exocytosis"/>
    <property type="evidence" value="ECO:0007669"/>
    <property type="project" value="TreeGrafter"/>
</dbReference>
<evidence type="ECO:0000256" key="2">
    <source>
        <dbReference type="ARBA" id="ARBA00009063"/>
    </source>
</evidence>
<keyword evidence="3 6" id="KW-0812">Transmembrane</keyword>
<comment type="subcellular location">
    <subcellularLocation>
        <location evidence="1">Membrane</location>
        <topology evidence="1">Single-pass type IV membrane protein</topology>
    </subcellularLocation>
</comment>
<comment type="caution">
    <text evidence="8">The sequence shown here is derived from an EMBL/GenBank/DDBJ whole genome shotgun (WGS) entry which is preliminary data.</text>
</comment>
<evidence type="ECO:0000256" key="1">
    <source>
        <dbReference type="ARBA" id="ARBA00004211"/>
    </source>
</evidence>
<dbReference type="InterPro" id="IPR010989">
    <property type="entry name" value="SNARE"/>
</dbReference>
<dbReference type="PANTHER" id="PTHR19957">
    <property type="entry name" value="SYNTAXIN"/>
    <property type="match status" value="1"/>
</dbReference>
<dbReference type="GO" id="GO:0012505">
    <property type="term" value="C:endomembrane system"/>
    <property type="evidence" value="ECO:0007669"/>
    <property type="project" value="TreeGrafter"/>
</dbReference>
<evidence type="ECO:0000256" key="3">
    <source>
        <dbReference type="ARBA" id="ARBA00022692"/>
    </source>
</evidence>
<dbReference type="GO" id="GO:0031201">
    <property type="term" value="C:SNARE complex"/>
    <property type="evidence" value="ECO:0007669"/>
    <property type="project" value="TreeGrafter"/>
</dbReference>
<dbReference type="PANTHER" id="PTHR19957:SF307">
    <property type="entry name" value="PROTEIN SSO1-RELATED"/>
    <property type="match status" value="1"/>
</dbReference>
<dbReference type="PROSITE" id="PS50192">
    <property type="entry name" value="T_SNARE"/>
    <property type="match status" value="1"/>
</dbReference>
<keyword evidence="5 6" id="KW-0472">Membrane</keyword>
<evidence type="ECO:0000256" key="5">
    <source>
        <dbReference type="ARBA" id="ARBA00023136"/>
    </source>
</evidence>
<dbReference type="Proteomes" id="UP000245609">
    <property type="component" value="Unassembled WGS sequence"/>
</dbReference>
<dbReference type="InterPro" id="IPR045242">
    <property type="entry name" value="Syntaxin"/>
</dbReference>
<dbReference type="Pfam" id="PF00804">
    <property type="entry name" value="Syntaxin"/>
    <property type="match status" value="1"/>
</dbReference>
<feature type="transmembrane region" description="Helical" evidence="6">
    <location>
        <begin position="248"/>
        <end position="269"/>
    </location>
</feature>
<gene>
    <name evidence="8" type="ORF">BB560_000400</name>
</gene>
<dbReference type="GO" id="GO:0005886">
    <property type="term" value="C:plasma membrane"/>
    <property type="evidence" value="ECO:0007669"/>
    <property type="project" value="TreeGrafter"/>
</dbReference>
<feature type="domain" description="T-SNARE coiled-coil homology" evidence="7">
    <location>
        <begin position="174"/>
        <end position="236"/>
    </location>
</feature>
<evidence type="ECO:0000256" key="6">
    <source>
        <dbReference type="SAM" id="Phobius"/>
    </source>
</evidence>
<dbReference type="SMART" id="SM00397">
    <property type="entry name" value="t_SNARE"/>
    <property type="match status" value="1"/>
</dbReference>
<dbReference type="Gene3D" id="1.20.58.70">
    <property type="match status" value="1"/>
</dbReference>
<dbReference type="GO" id="GO:0006906">
    <property type="term" value="P:vesicle fusion"/>
    <property type="evidence" value="ECO:0007669"/>
    <property type="project" value="TreeGrafter"/>
</dbReference>
<organism evidence="8 9">
    <name type="scientific">Smittium megazygosporum</name>
    <dbReference type="NCBI Taxonomy" id="133381"/>
    <lineage>
        <taxon>Eukaryota</taxon>
        <taxon>Fungi</taxon>
        <taxon>Fungi incertae sedis</taxon>
        <taxon>Zoopagomycota</taxon>
        <taxon>Kickxellomycotina</taxon>
        <taxon>Harpellomycetes</taxon>
        <taxon>Harpellales</taxon>
        <taxon>Legeriomycetaceae</taxon>
        <taxon>Smittium</taxon>
    </lineage>
</organism>
<reference evidence="8 9" key="1">
    <citation type="journal article" date="2018" name="MBio">
        <title>Comparative Genomics Reveals the Core Gene Toolbox for the Fungus-Insect Symbiosis.</title>
        <authorList>
            <person name="Wang Y."/>
            <person name="Stata M."/>
            <person name="Wang W."/>
            <person name="Stajich J.E."/>
            <person name="White M.M."/>
            <person name="Moncalvo J.M."/>
        </authorList>
    </citation>
    <scope>NUCLEOTIDE SEQUENCE [LARGE SCALE GENOMIC DNA]</scope>
    <source>
        <strain evidence="8 9">SC-DP-2</strain>
    </source>
</reference>
<dbReference type="GO" id="GO:0005484">
    <property type="term" value="F:SNAP receptor activity"/>
    <property type="evidence" value="ECO:0007669"/>
    <property type="project" value="TreeGrafter"/>
</dbReference>
<dbReference type="GO" id="GO:0006886">
    <property type="term" value="P:intracellular protein transport"/>
    <property type="evidence" value="ECO:0007669"/>
    <property type="project" value="TreeGrafter"/>
</dbReference>
<dbReference type="GO" id="GO:0000149">
    <property type="term" value="F:SNARE binding"/>
    <property type="evidence" value="ECO:0007669"/>
    <property type="project" value="TreeGrafter"/>
</dbReference>
<sequence>MDSIDRISDETEFISMVDQLKFQIKDLENDTNSIGPLYEHVLSSISDQESRSAHADLERATLRIDSKISELKAQISNLQFQCSNPKLSRSQAAGRMSRLQTAAKAFKEVISSYQETKHVYLVKNNQRLKRQYKLARPDATDEEIDEAIHSNQAGKVFTQAILSSQRSQDAKRVLKEVETRQRDILDLEKTIHQLAVLFEELNEMVNSQQEAIDSIEYVVEEANVNVAEAGVNVSKAIVYRKNARKRTWCIILLLIVLIAVIVVIVYFTVIRK</sequence>
<proteinExistence type="inferred from homology"/>
<keyword evidence="9" id="KW-1185">Reference proteome</keyword>